<evidence type="ECO:0000313" key="2">
    <source>
        <dbReference type="Proteomes" id="UP000254535"/>
    </source>
</evidence>
<accession>A0A345UYD7</accession>
<proteinExistence type="predicted"/>
<dbReference type="AlphaFoldDB" id="A0A345UYD7"/>
<name>A0A345UYD7_PSEFL</name>
<reference evidence="1 2" key="1">
    <citation type="submission" date="2017-07" db="EMBL/GenBank/DDBJ databases">
        <title>Genome sequence of Pseudomonas NEP1.</title>
        <authorList>
            <person name="Nascimento F.X."/>
        </authorList>
    </citation>
    <scope>NUCLEOTIDE SEQUENCE [LARGE SCALE GENOMIC DNA]</scope>
    <source>
        <strain evidence="1 2">NEP1</strain>
    </source>
</reference>
<dbReference type="Proteomes" id="UP000254535">
    <property type="component" value="Chromosome"/>
</dbReference>
<organism evidence="1 2">
    <name type="scientific">Pseudomonas fluorescens</name>
    <dbReference type="NCBI Taxonomy" id="294"/>
    <lineage>
        <taxon>Bacteria</taxon>
        <taxon>Pseudomonadati</taxon>
        <taxon>Pseudomonadota</taxon>
        <taxon>Gammaproteobacteria</taxon>
        <taxon>Pseudomonadales</taxon>
        <taxon>Pseudomonadaceae</taxon>
        <taxon>Pseudomonas</taxon>
    </lineage>
</organism>
<protein>
    <submittedName>
        <fullName evidence="1">Uncharacterized protein</fullName>
    </submittedName>
</protein>
<dbReference type="EMBL" id="CP022313">
    <property type="protein sequence ID" value="AXJ05489.1"/>
    <property type="molecule type" value="Genomic_DNA"/>
</dbReference>
<evidence type="ECO:0000313" key="1">
    <source>
        <dbReference type="EMBL" id="AXJ05489.1"/>
    </source>
</evidence>
<sequence length="85" mass="9634">MILQNLTLPTGNKANFGNSATDPINTYFQQRLCKITNTPVQRGSRIPFSLENNVSNYILAKLNLCSRSFFKPSNFQHIHFDLTTA</sequence>
<gene>
    <name evidence="1" type="ORF">CFN16_15575</name>
</gene>